<proteinExistence type="predicted"/>
<dbReference type="InterPro" id="IPR023214">
    <property type="entry name" value="HAD_sf"/>
</dbReference>
<dbReference type="Proteomes" id="UP001596505">
    <property type="component" value="Unassembled WGS sequence"/>
</dbReference>
<protein>
    <submittedName>
        <fullName evidence="3">5'-nucleotidase, lipoprotein e(P4) family</fullName>
    </submittedName>
</protein>
<dbReference type="PIRSF" id="PIRSF019271">
    <property type="entry name" value="Acid_Ptase_C"/>
    <property type="match status" value="1"/>
</dbReference>
<dbReference type="Gene3D" id="3.40.50.1000">
    <property type="entry name" value="HAD superfamily/HAD-like"/>
    <property type="match status" value="1"/>
</dbReference>
<keyword evidence="1 2" id="KW-0732">Signal</keyword>
<keyword evidence="3" id="KW-0449">Lipoprotein</keyword>
<dbReference type="EMBL" id="JBHTCO010000015">
    <property type="protein sequence ID" value="MFC7393775.1"/>
    <property type="molecule type" value="Genomic_DNA"/>
</dbReference>
<dbReference type="InterPro" id="IPR005519">
    <property type="entry name" value="Acid_phosphat_B-like"/>
</dbReference>
<evidence type="ECO:0000256" key="1">
    <source>
        <dbReference type="ARBA" id="ARBA00022729"/>
    </source>
</evidence>
<dbReference type="SFLD" id="SFLDG01125">
    <property type="entry name" value="C1.1:_Acid_Phosphatase_Like"/>
    <property type="match status" value="1"/>
</dbReference>
<feature type="signal peptide" evidence="2">
    <location>
        <begin position="1"/>
        <end position="30"/>
    </location>
</feature>
<dbReference type="SUPFAM" id="SSF56784">
    <property type="entry name" value="HAD-like"/>
    <property type="match status" value="1"/>
</dbReference>
<accession>A0ABW2PYL4</accession>
<dbReference type="PANTHER" id="PTHR31284:SF10">
    <property type="entry name" value="ACID PHOSPHATASE-LIKE PROTEIN"/>
    <property type="match status" value="1"/>
</dbReference>
<evidence type="ECO:0000313" key="3">
    <source>
        <dbReference type="EMBL" id="MFC7393775.1"/>
    </source>
</evidence>
<gene>
    <name evidence="3" type="ORF">ACFQRG_12505</name>
</gene>
<name>A0ABW2PYL4_9BACL</name>
<dbReference type="RefSeq" id="WP_380966440.1">
    <property type="nucleotide sequence ID" value="NZ_JBHTCO010000015.1"/>
</dbReference>
<feature type="chain" id="PRO_5046518419" evidence="2">
    <location>
        <begin position="31"/>
        <end position="279"/>
    </location>
</feature>
<evidence type="ECO:0000256" key="2">
    <source>
        <dbReference type="SAM" id="SignalP"/>
    </source>
</evidence>
<dbReference type="Pfam" id="PF03767">
    <property type="entry name" value="Acid_phosphat_B"/>
    <property type="match status" value="1"/>
</dbReference>
<evidence type="ECO:0000313" key="4">
    <source>
        <dbReference type="Proteomes" id="UP001596505"/>
    </source>
</evidence>
<dbReference type="PANTHER" id="PTHR31284">
    <property type="entry name" value="ACID PHOSPHATASE-LIKE PROTEIN"/>
    <property type="match status" value="1"/>
</dbReference>
<comment type="caution">
    <text evidence="3">The sequence shown here is derived from an EMBL/GenBank/DDBJ whole genome shotgun (WGS) entry which is preliminary data.</text>
</comment>
<dbReference type="InterPro" id="IPR006423">
    <property type="entry name" value="Lipo_e_P4"/>
</dbReference>
<dbReference type="NCBIfam" id="TIGR01533">
    <property type="entry name" value="lipo_e_P4"/>
    <property type="match status" value="1"/>
</dbReference>
<keyword evidence="4" id="KW-1185">Reference proteome</keyword>
<dbReference type="CDD" id="cd07534">
    <property type="entry name" value="HAD_CAP"/>
    <property type="match status" value="1"/>
</dbReference>
<dbReference type="InterPro" id="IPR036412">
    <property type="entry name" value="HAD-like_sf"/>
</dbReference>
<organism evidence="3 4">
    <name type="scientific">Scopulibacillus cellulosilyticus</name>
    <dbReference type="NCBI Taxonomy" id="2665665"/>
    <lineage>
        <taxon>Bacteria</taxon>
        <taxon>Bacillati</taxon>
        <taxon>Bacillota</taxon>
        <taxon>Bacilli</taxon>
        <taxon>Bacillales</taxon>
        <taxon>Sporolactobacillaceae</taxon>
        <taxon>Scopulibacillus</taxon>
    </lineage>
</organism>
<dbReference type="SFLD" id="SFLDS00003">
    <property type="entry name" value="Haloacid_Dehalogenase"/>
    <property type="match status" value="1"/>
</dbReference>
<sequence>MKIRKKFLSMSTVAVMSFSLMAAVSTQAHAQEYSSNSKEQATKTFAEEPVMADAWFQTSGEAEALYYQGYNIGKMRLDAALKKGTKKKPAIVLDLDETVLNNSQWEALLVKTGKGYPYEWDKFMKSADSTALPGAVDFLKHADKKGVDIYYITNRAEKYLEPTIKNLQKLGIPQANKDHVFLQKPNEHGKQSRRARVAKDHDILLYFGDQLTDFPGFDGKSLKDRNVAVNEDGNKFGNKFIIFPNPMYGKWEDALYGYKNKSVKQKIELRKDQLQYFKP</sequence>
<reference evidence="4" key="1">
    <citation type="journal article" date="2019" name="Int. J. Syst. Evol. Microbiol.">
        <title>The Global Catalogue of Microorganisms (GCM) 10K type strain sequencing project: providing services to taxonomists for standard genome sequencing and annotation.</title>
        <authorList>
            <consortium name="The Broad Institute Genomics Platform"/>
            <consortium name="The Broad Institute Genome Sequencing Center for Infectious Disease"/>
            <person name="Wu L."/>
            <person name="Ma J."/>
        </authorList>
    </citation>
    <scope>NUCLEOTIDE SEQUENCE [LARGE SCALE GENOMIC DNA]</scope>
    <source>
        <strain evidence="4">CGMCC 1.16305</strain>
    </source>
</reference>